<dbReference type="OrthoDB" id="465874at2"/>
<feature type="transmembrane region" description="Helical" evidence="5">
    <location>
        <begin position="117"/>
        <end position="136"/>
    </location>
</feature>
<dbReference type="AlphaFoldDB" id="A0A2S5IYM4"/>
<dbReference type="InterPro" id="IPR022764">
    <property type="entry name" value="Peptidase_S54_rhomboid_dom"/>
</dbReference>
<dbReference type="Gene3D" id="1.20.1540.10">
    <property type="entry name" value="Rhomboid-like"/>
    <property type="match status" value="1"/>
</dbReference>
<evidence type="ECO:0000256" key="1">
    <source>
        <dbReference type="ARBA" id="ARBA00004141"/>
    </source>
</evidence>
<reference evidence="7 8" key="1">
    <citation type="journal article" date="2014" name="Int. J. Syst. Evol. Microbiol.">
        <title>Arthrobacter pityocampae sp. nov., isolated from Thaumetopoea pityocampa (Lep., Thaumetopoeidae).</title>
        <authorList>
            <person name="Ince I.A."/>
            <person name="Demirbag Z."/>
            <person name="Kati H."/>
        </authorList>
    </citation>
    <scope>NUCLEOTIDE SEQUENCE [LARGE SCALE GENOMIC DNA]</scope>
    <source>
        <strain evidence="7 8">Tp2</strain>
    </source>
</reference>
<evidence type="ECO:0000256" key="3">
    <source>
        <dbReference type="ARBA" id="ARBA00022989"/>
    </source>
</evidence>
<feature type="transmembrane region" description="Helical" evidence="5">
    <location>
        <begin position="143"/>
        <end position="162"/>
    </location>
</feature>
<comment type="caution">
    <text evidence="7">The sequence shown here is derived from an EMBL/GenBank/DDBJ whole genome shotgun (WGS) entry which is preliminary data.</text>
</comment>
<accession>A0A2S5IYM4</accession>
<evidence type="ECO:0000313" key="8">
    <source>
        <dbReference type="Proteomes" id="UP000239297"/>
    </source>
</evidence>
<keyword evidence="2 5" id="KW-0812">Transmembrane</keyword>
<dbReference type="InterPro" id="IPR050925">
    <property type="entry name" value="Rhomboid_protease_S54"/>
</dbReference>
<comment type="subcellular location">
    <subcellularLocation>
        <location evidence="1">Membrane</location>
        <topology evidence="1">Multi-pass membrane protein</topology>
    </subcellularLocation>
</comment>
<feature type="domain" description="Peptidase S54 rhomboid" evidence="6">
    <location>
        <begin position="58"/>
        <end position="189"/>
    </location>
</feature>
<dbReference type="GO" id="GO:0004252">
    <property type="term" value="F:serine-type endopeptidase activity"/>
    <property type="evidence" value="ECO:0007669"/>
    <property type="project" value="InterPro"/>
</dbReference>
<sequence length="204" mass="21469">MRTGDVPPLARRAQAGLITVVGLVAAMWAVFLVNAALGDLLVRTLGIAPRDVDGLDGVVFAPLLHGGVQHLASNTLPLLVLGFLAFLEGARRFVAAIGICWLASGFGTWIFGGGLTIGASGVVFGLFTYLITRGFYNRDWKQILLAVVLFAAYGSILWGVLPTVGSNISWQAHLFGALGGVLAAFLLKRKRPAPGRADRFGIGA</sequence>
<dbReference type="Pfam" id="PF01694">
    <property type="entry name" value="Rhomboid"/>
    <property type="match status" value="1"/>
</dbReference>
<evidence type="ECO:0000256" key="5">
    <source>
        <dbReference type="SAM" id="Phobius"/>
    </source>
</evidence>
<dbReference type="PANTHER" id="PTHR43731">
    <property type="entry name" value="RHOMBOID PROTEASE"/>
    <property type="match status" value="1"/>
</dbReference>
<keyword evidence="4 5" id="KW-0472">Membrane</keyword>
<evidence type="ECO:0000256" key="4">
    <source>
        <dbReference type="ARBA" id="ARBA00023136"/>
    </source>
</evidence>
<feature type="transmembrane region" description="Helical" evidence="5">
    <location>
        <begin position="15"/>
        <end position="37"/>
    </location>
</feature>
<feature type="transmembrane region" description="Helical" evidence="5">
    <location>
        <begin position="168"/>
        <end position="187"/>
    </location>
</feature>
<dbReference type="InterPro" id="IPR035952">
    <property type="entry name" value="Rhomboid-like_sf"/>
</dbReference>
<dbReference type="Proteomes" id="UP000239297">
    <property type="component" value="Unassembled WGS sequence"/>
</dbReference>
<evidence type="ECO:0000313" key="7">
    <source>
        <dbReference type="EMBL" id="PPB49643.1"/>
    </source>
</evidence>
<dbReference type="EMBL" id="PRKW01000003">
    <property type="protein sequence ID" value="PPB49643.1"/>
    <property type="molecule type" value="Genomic_DNA"/>
</dbReference>
<feature type="transmembrane region" description="Helical" evidence="5">
    <location>
        <begin position="57"/>
        <end position="86"/>
    </location>
</feature>
<protein>
    <submittedName>
        <fullName evidence="7">Rhomboid family intramembrane serine protease</fullName>
    </submittedName>
</protein>
<organism evidence="7 8">
    <name type="scientific">Arthrobacter pityocampae</name>
    <dbReference type="NCBI Taxonomy" id="547334"/>
    <lineage>
        <taxon>Bacteria</taxon>
        <taxon>Bacillati</taxon>
        <taxon>Actinomycetota</taxon>
        <taxon>Actinomycetes</taxon>
        <taxon>Micrococcales</taxon>
        <taxon>Micrococcaceae</taxon>
        <taxon>Arthrobacter</taxon>
    </lineage>
</organism>
<keyword evidence="8" id="KW-1185">Reference proteome</keyword>
<evidence type="ECO:0000259" key="6">
    <source>
        <dbReference type="Pfam" id="PF01694"/>
    </source>
</evidence>
<keyword evidence="7" id="KW-0645">Protease</keyword>
<proteinExistence type="predicted"/>
<dbReference type="GO" id="GO:0016020">
    <property type="term" value="C:membrane"/>
    <property type="evidence" value="ECO:0007669"/>
    <property type="project" value="UniProtKB-SubCell"/>
</dbReference>
<gene>
    <name evidence="7" type="ORF">C4K88_08160</name>
</gene>
<name>A0A2S5IYM4_9MICC</name>
<keyword evidence="3 5" id="KW-1133">Transmembrane helix</keyword>
<dbReference type="SUPFAM" id="SSF144091">
    <property type="entry name" value="Rhomboid-like"/>
    <property type="match status" value="1"/>
</dbReference>
<feature type="transmembrane region" description="Helical" evidence="5">
    <location>
        <begin position="93"/>
        <end position="111"/>
    </location>
</feature>
<dbReference type="PANTHER" id="PTHR43731:SF9">
    <property type="entry name" value="SLR1461 PROTEIN"/>
    <property type="match status" value="1"/>
</dbReference>
<dbReference type="GO" id="GO:0006508">
    <property type="term" value="P:proteolysis"/>
    <property type="evidence" value="ECO:0007669"/>
    <property type="project" value="UniProtKB-KW"/>
</dbReference>
<keyword evidence="7" id="KW-0378">Hydrolase</keyword>
<evidence type="ECO:0000256" key="2">
    <source>
        <dbReference type="ARBA" id="ARBA00022692"/>
    </source>
</evidence>